<feature type="domain" description="OmpR/PhoB-type" evidence="5">
    <location>
        <begin position="26"/>
        <end position="98"/>
    </location>
</feature>
<dbReference type="SUPFAM" id="SSF48452">
    <property type="entry name" value="TPR-like"/>
    <property type="match status" value="3"/>
</dbReference>
<dbReference type="PANTHER" id="PTHR35807:SF1">
    <property type="entry name" value="TRANSCRIPTIONAL REGULATOR REDD"/>
    <property type="match status" value="1"/>
</dbReference>
<dbReference type="InterPro" id="IPR041617">
    <property type="entry name" value="TPR_MalT"/>
</dbReference>
<evidence type="ECO:0000313" key="8">
    <source>
        <dbReference type="Proteomes" id="UP001428817"/>
    </source>
</evidence>
<evidence type="ECO:0000313" key="7">
    <source>
        <dbReference type="EMBL" id="GAA5163408.1"/>
    </source>
</evidence>
<protein>
    <submittedName>
        <fullName evidence="7">BTAD domain-containing putative transcriptional regulator</fullName>
    </submittedName>
</protein>
<dbReference type="Gene3D" id="3.40.50.300">
    <property type="entry name" value="P-loop containing nucleotide triphosphate hydrolases"/>
    <property type="match status" value="1"/>
</dbReference>
<dbReference type="SMART" id="SM01043">
    <property type="entry name" value="BTAD"/>
    <property type="match status" value="1"/>
</dbReference>
<dbReference type="SMART" id="SM00028">
    <property type="entry name" value="TPR"/>
    <property type="match status" value="4"/>
</dbReference>
<keyword evidence="2" id="KW-0805">Transcription regulation</keyword>
<dbReference type="InterPro" id="IPR005158">
    <property type="entry name" value="BTAD"/>
</dbReference>
<dbReference type="InterPro" id="IPR027417">
    <property type="entry name" value="P-loop_NTPase"/>
</dbReference>
<feature type="domain" description="Bacterial transcriptional activator" evidence="6">
    <location>
        <begin position="105"/>
        <end position="248"/>
    </location>
</feature>
<dbReference type="PANTHER" id="PTHR35807">
    <property type="entry name" value="TRANSCRIPTIONAL REGULATOR REDD-RELATED"/>
    <property type="match status" value="1"/>
</dbReference>
<dbReference type="Gene3D" id="1.25.40.10">
    <property type="entry name" value="Tetratricopeptide repeat domain"/>
    <property type="match status" value="3"/>
</dbReference>
<evidence type="ECO:0000256" key="2">
    <source>
        <dbReference type="ARBA" id="ARBA00023015"/>
    </source>
</evidence>
<keyword evidence="4" id="KW-0804">Transcription</keyword>
<sequence length="1053" mass="114891">MSFDEDKLSGIRFRLLGPVTASTATGRRLPINAPKQLAVLAVLLLHTNQVVPEDQLCEWVWGQQPSRSVSGRLHVIITELRSALGQKAVARVGEGYLMSVGPGELDVQVFSEAVAEARAELAAGRGEIAVRRLRSALALWSGPPLGGVSDALPEQRMRLEDQRLSALEEFFEANLATGRHAEAVDELREAVASHPFRERLTTQLMLALARSGRRSEALGVYAETSDRLVDELGIEPGRGLREMRLRVLNNQVDAPNARNPASGTGTGWVAPAELPRDLHGFAGREAPLAALDALLASPEGGVCVISGAAGVGKTALAVHWAHRVRDRFPDGQLYLNMRGYEPEEEPTDAAAALSQLLRSLGMASRLPTSVDELATLYRSVLADRQVLVLLDNVRDAGQVLPLLPPTGSLLVTSRHRLTDLMARAGAAALPLAMLTDEEAQALLAAALGPDRIAAEADPTTELIRLCGGLPLALRIVAAQITTHTRASIADVVAELTQADRLTALALNDTEPSAVTRAFDATCRTLPPAARRLFWLLGLIPGPNFDTSTAAALAAVPIRDAARHLIALTAAHVIEQHAADRYGLHDLARLYASNQARTVPDRTVAWDRLIEHYLALATAAGEREPNSVLRLPRHSPGSTLTTGTADTFSTAALLDEVPNLSAAAPHAAARGPYPAAWLLTGRLRTCMHRHGYRTELRRIAPAILDAACQHNELDVQALLHYDIGYLSFRTGLWEEWRDSRTPQALHHMNEAIRVANACGWRECEAVTLNSLGWLMAWTGRPNEAIGYSERALALFREIGYTDGEGITLRILGGQHHLLGQPILAEHRYLEAQALSARYQSPLSLAADLVHLGSARLSLGRLPEAKNDLSRARDMFQNIESSEGRALSQSWLARLHWELGDYERAHLEATHGLELAGKTSTKLLEATLLLVLADTEVDMTRYGPAEQHVRRVESLLGQSRYTWHLALAGYVRTRIESRRGKHEEAVARAHRALTLARRDGYRSAELLVLRALTEAYVDWEKSDLAIEAGHQALALSQESGDLNEQRRIHYLLNGR</sequence>
<comment type="similarity">
    <text evidence="1">Belongs to the AfsR/DnrI/RedD regulatory family.</text>
</comment>
<organism evidence="7 8">
    <name type="scientific">Pseudonocardia eucalypti</name>
    <dbReference type="NCBI Taxonomy" id="648755"/>
    <lineage>
        <taxon>Bacteria</taxon>
        <taxon>Bacillati</taxon>
        <taxon>Actinomycetota</taxon>
        <taxon>Actinomycetes</taxon>
        <taxon>Pseudonocardiales</taxon>
        <taxon>Pseudonocardiaceae</taxon>
        <taxon>Pseudonocardia</taxon>
    </lineage>
</organism>
<dbReference type="Proteomes" id="UP001428817">
    <property type="component" value="Unassembled WGS sequence"/>
</dbReference>
<evidence type="ECO:0000256" key="3">
    <source>
        <dbReference type="ARBA" id="ARBA00023125"/>
    </source>
</evidence>
<dbReference type="PRINTS" id="PR00364">
    <property type="entry name" value="DISEASERSIST"/>
</dbReference>
<dbReference type="InterPro" id="IPR036388">
    <property type="entry name" value="WH-like_DNA-bd_sf"/>
</dbReference>
<reference evidence="8" key="1">
    <citation type="journal article" date="2019" name="Int. J. Syst. Evol. Microbiol.">
        <title>The Global Catalogue of Microorganisms (GCM) 10K type strain sequencing project: providing services to taxonomists for standard genome sequencing and annotation.</title>
        <authorList>
            <consortium name="The Broad Institute Genomics Platform"/>
            <consortium name="The Broad Institute Genome Sequencing Center for Infectious Disease"/>
            <person name="Wu L."/>
            <person name="Ma J."/>
        </authorList>
    </citation>
    <scope>NUCLEOTIDE SEQUENCE [LARGE SCALE GENOMIC DNA]</scope>
    <source>
        <strain evidence="8">JCM 18303</strain>
    </source>
</reference>
<dbReference type="InterPro" id="IPR016032">
    <property type="entry name" value="Sig_transdc_resp-reg_C-effctor"/>
</dbReference>
<comment type="caution">
    <text evidence="7">The sequence shown here is derived from an EMBL/GenBank/DDBJ whole genome shotgun (WGS) entry which is preliminary data.</text>
</comment>
<dbReference type="Gene3D" id="1.10.10.10">
    <property type="entry name" value="Winged helix-like DNA-binding domain superfamily/Winged helix DNA-binding domain"/>
    <property type="match status" value="1"/>
</dbReference>
<dbReference type="SMART" id="SM00862">
    <property type="entry name" value="Trans_reg_C"/>
    <property type="match status" value="1"/>
</dbReference>
<dbReference type="Pfam" id="PF00486">
    <property type="entry name" value="Trans_reg_C"/>
    <property type="match status" value="1"/>
</dbReference>
<dbReference type="RefSeq" id="WP_185060783.1">
    <property type="nucleotide sequence ID" value="NZ_BAABJP010000029.1"/>
</dbReference>
<dbReference type="InterPro" id="IPR051677">
    <property type="entry name" value="AfsR-DnrI-RedD_regulator"/>
</dbReference>
<evidence type="ECO:0000259" key="6">
    <source>
        <dbReference type="SMART" id="SM01043"/>
    </source>
</evidence>
<evidence type="ECO:0000256" key="4">
    <source>
        <dbReference type="ARBA" id="ARBA00023163"/>
    </source>
</evidence>
<accession>A0ABP9QKE0</accession>
<name>A0ABP9QKE0_9PSEU</name>
<dbReference type="SUPFAM" id="SSF52540">
    <property type="entry name" value="P-loop containing nucleoside triphosphate hydrolases"/>
    <property type="match status" value="1"/>
</dbReference>
<gene>
    <name evidence="7" type="ORF">GCM10023321_50250</name>
</gene>
<dbReference type="EMBL" id="BAABJP010000029">
    <property type="protein sequence ID" value="GAA5163408.1"/>
    <property type="molecule type" value="Genomic_DNA"/>
</dbReference>
<keyword evidence="3" id="KW-0238">DNA-binding</keyword>
<dbReference type="InterPro" id="IPR019734">
    <property type="entry name" value="TPR_rpt"/>
</dbReference>
<dbReference type="CDD" id="cd15831">
    <property type="entry name" value="BTAD"/>
    <property type="match status" value="1"/>
</dbReference>
<dbReference type="InterPro" id="IPR011990">
    <property type="entry name" value="TPR-like_helical_dom_sf"/>
</dbReference>
<dbReference type="Pfam" id="PF03704">
    <property type="entry name" value="BTAD"/>
    <property type="match status" value="1"/>
</dbReference>
<evidence type="ECO:0000256" key="1">
    <source>
        <dbReference type="ARBA" id="ARBA00005820"/>
    </source>
</evidence>
<dbReference type="InterPro" id="IPR001867">
    <property type="entry name" value="OmpR/PhoB-type_DNA-bd"/>
</dbReference>
<dbReference type="Pfam" id="PF17874">
    <property type="entry name" value="TPR_MalT"/>
    <property type="match status" value="1"/>
</dbReference>
<proteinExistence type="inferred from homology"/>
<dbReference type="SUPFAM" id="SSF46894">
    <property type="entry name" value="C-terminal effector domain of the bipartite response regulators"/>
    <property type="match status" value="1"/>
</dbReference>
<keyword evidence="8" id="KW-1185">Reference proteome</keyword>
<evidence type="ECO:0000259" key="5">
    <source>
        <dbReference type="SMART" id="SM00862"/>
    </source>
</evidence>